<reference evidence="2 3" key="1">
    <citation type="submission" date="2016-10" db="EMBL/GenBank/DDBJ databases">
        <title>Proteomics and genomics reveal pathogen-plant mechanisms compatible with a hemibiotrophic lifestyle of Diplodia corticola.</title>
        <authorList>
            <person name="Fernandes I."/>
            <person name="De Jonge R."/>
            <person name="Van De Peer Y."/>
            <person name="Devreese B."/>
            <person name="Alves A."/>
            <person name="Esteves A.C."/>
        </authorList>
    </citation>
    <scope>NUCLEOTIDE SEQUENCE [LARGE SCALE GENOMIC DNA]</scope>
    <source>
        <strain evidence="2 3">CBS 112549</strain>
    </source>
</reference>
<accession>A0A1J9R0F8</accession>
<evidence type="ECO:0000313" key="2">
    <source>
        <dbReference type="EMBL" id="OJD34854.1"/>
    </source>
</evidence>
<dbReference type="RefSeq" id="XP_020131114.1">
    <property type="nucleotide sequence ID" value="XM_020272170.1"/>
</dbReference>
<protein>
    <submittedName>
        <fullName evidence="2">Msf1 domain protein</fullName>
    </submittedName>
</protein>
<dbReference type="InterPro" id="IPR006797">
    <property type="entry name" value="PRELI/MSF1_dom"/>
</dbReference>
<feature type="domain" description="PRELI/MSF1" evidence="1">
    <location>
        <begin position="70"/>
        <end position="255"/>
    </location>
</feature>
<evidence type="ECO:0000259" key="1">
    <source>
        <dbReference type="PROSITE" id="PS50904"/>
    </source>
</evidence>
<organism evidence="2 3">
    <name type="scientific">Diplodia corticola</name>
    <dbReference type="NCBI Taxonomy" id="236234"/>
    <lineage>
        <taxon>Eukaryota</taxon>
        <taxon>Fungi</taxon>
        <taxon>Dikarya</taxon>
        <taxon>Ascomycota</taxon>
        <taxon>Pezizomycotina</taxon>
        <taxon>Dothideomycetes</taxon>
        <taxon>Dothideomycetes incertae sedis</taxon>
        <taxon>Botryosphaeriales</taxon>
        <taxon>Botryosphaeriaceae</taxon>
        <taxon>Diplodia</taxon>
    </lineage>
</organism>
<dbReference type="PANTHER" id="PTHR11158">
    <property type="entry name" value="MSF1/PX19 RELATED"/>
    <property type="match status" value="1"/>
</dbReference>
<dbReference type="EMBL" id="MNUE01000020">
    <property type="protein sequence ID" value="OJD34854.1"/>
    <property type="molecule type" value="Genomic_DNA"/>
</dbReference>
<sequence length="332" mass="37605">MWRVRSPLGVSARSARVWRPSPERDEPLESKRQRFAAWSPRSIRRLFALCASISTSIHPQSENAKPFTMVKFYDSSFSYDYSFPAVTLAYFLRYPNPYSTHVLSTDVIERRFDPDTQELHTVRLHLKRSKLPGAVLKIIPRSLLGASNAGDTQSYILEHSVVNIREGWMDTISQNLEWTGVLSVVERQVFRRPADIFRNNRCEKSAAAHGLLDAGPNETTDVETSVTLHSKIGENIRKRRAARAAADAKAAELEEEQPAKVGFFKSWSTASIQRSIELIGLRRAEKSQPNAKEGMKIVLQRMRQGGLVGVLEGMRQDREKILVGRNDVNDRS</sequence>
<dbReference type="OrthoDB" id="341300at2759"/>
<evidence type="ECO:0000313" key="3">
    <source>
        <dbReference type="Proteomes" id="UP000183809"/>
    </source>
</evidence>
<dbReference type="Pfam" id="PF04707">
    <property type="entry name" value="PRELI"/>
    <property type="match status" value="1"/>
</dbReference>
<dbReference type="GO" id="GO:0005758">
    <property type="term" value="C:mitochondrial intermembrane space"/>
    <property type="evidence" value="ECO:0007669"/>
    <property type="project" value="InterPro"/>
</dbReference>
<dbReference type="AlphaFoldDB" id="A0A1J9R0F8"/>
<proteinExistence type="predicted"/>
<dbReference type="STRING" id="236234.A0A1J9R0F8"/>
<keyword evidence="3" id="KW-1185">Reference proteome</keyword>
<dbReference type="PROSITE" id="PS50904">
    <property type="entry name" value="PRELI_MSF1"/>
    <property type="match status" value="1"/>
</dbReference>
<name>A0A1J9R0F8_9PEZI</name>
<dbReference type="Proteomes" id="UP000183809">
    <property type="component" value="Unassembled WGS sequence"/>
</dbReference>
<gene>
    <name evidence="2" type="ORF">BKCO1_20000135</name>
</gene>
<comment type="caution">
    <text evidence="2">The sequence shown here is derived from an EMBL/GenBank/DDBJ whole genome shotgun (WGS) entry which is preliminary data.</text>
</comment>
<dbReference type="InterPro" id="IPR037365">
    <property type="entry name" value="Slowmo/Ups"/>
</dbReference>
<dbReference type="GeneID" id="31012429"/>